<keyword evidence="8" id="KW-0067">ATP-binding</keyword>
<dbReference type="NCBIfam" id="NF002320">
    <property type="entry name" value="PRK01259.1"/>
    <property type="match status" value="1"/>
</dbReference>
<evidence type="ECO:0000256" key="9">
    <source>
        <dbReference type="ARBA" id="ARBA00022842"/>
    </source>
</evidence>
<evidence type="ECO:0000256" key="10">
    <source>
        <dbReference type="ARBA" id="ARBA00049535"/>
    </source>
</evidence>
<dbReference type="FunFam" id="3.40.50.2020:FF:000002">
    <property type="entry name" value="Ribose-phosphate pyrophosphokinase"/>
    <property type="match status" value="1"/>
</dbReference>
<feature type="domain" description="Ribose-phosphate pyrophosphokinase N-terminal" evidence="11">
    <location>
        <begin position="7"/>
        <end position="122"/>
    </location>
</feature>
<name>A0A9D9NFC8_9BACT</name>
<evidence type="ECO:0000256" key="6">
    <source>
        <dbReference type="ARBA" id="ARBA00022741"/>
    </source>
</evidence>
<dbReference type="GO" id="GO:0006164">
    <property type="term" value="P:purine nucleotide biosynthetic process"/>
    <property type="evidence" value="ECO:0007669"/>
    <property type="project" value="TreeGrafter"/>
</dbReference>
<keyword evidence="9" id="KW-0460">Magnesium</keyword>
<proteinExistence type="predicted"/>
<dbReference type="GO" id="GO:0002189">
    <property type="term" value="C:ribose phosphate diphosphokinase complex"/>
    <property type="evidence" value="ECO:0007669"/>
    <property type="project" value="TreeGrafter"/>
</dbReference>
<keyword evidence="4" id="KW-0479">Metal-binding</keyword>
<dbReference type="Gene3D" id="3.40.50.2020">
    <property type="match status" value="2"/>
</dbReference>
<keyword evidence="6" id="KW-0547">Nucleotide-binding</keyword>
<evidence type="ECO:0000313" key="12">
    <source>
        <dbReference type="EMBL" id="MBO8471408.1"/>
    </source>
</evidence>
<dbReference type="PANTHER" id="PTHR10210">
    <property type="entry name" value="RIBOSE-PHOSPHATE DIPHOSPHOKINASE FAMILY MEMBER"/>
    <property type="match status" value="1"/>
</dbReference>
<evidence type="ECO:0000256" key="3">
    <source>
        <dbReference type="ARBA" id="ARBA00022679"/>
    </source>
</evidence>
<keyword evidence="7" id="KW-0418">Kinase</keyword>
<keyword evidence="5" id="KW-0545">Nucleotide biosynthesis</keyword>
<dbReference type="InterPro" id="IPR029099">
    <property type="entry name" value="Pribosyltran_N"/>
</dbReference>
<dbReference type="EMBL" id="JADIMB010000093">
    <property type="protein sequence ID" value="MBO8471408.1"/>
    <property type="molecule type" value="Genomic_DNA"/>
</dbReference>
<gene>
    <name evidence="12" type="ORF">IAB82_06390</name>
</gene>
<dbReference type="InterPro" id="IPR005946">
    <property type="entry name" value="Rib-P_diPkinase"/>
</dbReference>
<evidence type="ECO:0000256" key="8">
    <source>
        <dbReference type="ARBA" id="ARBA00022840"/>
    </source>
</evidence>
<dbReference type="PANTHER" id="PTHR10210:SF41">
    <property type="entry name" value="RIBOSE-PHOSPHATE PYROPHOSPHOKINASE 1, CHLOROPLASTIC"/>
    <property type="match status" value="1"/>
</dbReference>
<dbReference type="SUPFAM" id="SSF53271">
    <property type="entry name" value="PRTase-like"/>
    <property type="match status" value="1"/>
</dbReference>
<comment type="catalytic activity">
    <reaction evidence="10">
        <text>D-ribose 5-phosphate + ATP = 5-phospho-alpha-D-ribose 1-diphosphate + AMP + H(+)</text>
        <dbReference type="Rhea" id="RHEA:15609"/>
        <dbReference type="ChEBI" id="CHEBI:15378"/>
        <dbReference type="ChEBI" id="CHEBI:30616"/>
        <dbReference type="ChEBI" id="CHEBI:58017"/>
        <dbReference type="ChEBI" id="CHEBI:78346"/>
        <dbReference type="ChEBI" id="CHEBI:456215"/>
        <dbReference type="EC" id="2.7.6.1"/>
    </reaction>
</comment>
<reference evidence="12" key="2">
    <citation type="journal article" date="2021" name="PeerJ">
        <title>Extensive microbial diversity within the chicken gut microbiome revealed by metagenomics and culture.</title>
        <authorList>
            <person name="Gilroy R."/>
            <person name="Ravi A."/>
            <person name="Getino M."/>
            <person name="Pursley I."/>
            <person name="Horton D.L."/>
            <person name="Alikhan N.F."/>
            <person name="Baker D."/>
            <person name="Gharbi K."/>
            <person name="Hall N."/>
            <person name="Watson M."/>
            <person name="Adriaenssens E.M."/>
            <person name="Foster-Nyarko E."/>
            <person name="Jarju S."/>
            <person name="Secka A."/>
            <person name="Antonio M."/>
            <person name="Oren A."/>
            <person name="Chaudhuri R.R."/>
            <person name="La Ragione R."/>
            <person name="Hildebrand F."/>
            <person name="Pallen M.J."/>
        </authorList>
    </citation>
    <scope>NUCLEOTIDE SEQUENCE</scope>
    <source>
        <strain evidence="12">B2-22910</strain>
    </source>
</reference>
<evidence type="ECO:0000259" key="11">
    <source>
        <dbReference type="Pfam" id="PF13793"/>
    </source>
</evidence>
<dbReference type="Proteomes" id="UP000823603">
    <property type="component" value="Unassembled WGS sequence"/>
</dbReference>
<evidence type="ECO:0000256" key="5">
    <source>
        <dbReference type="ARBA" id="ARBA00022727"/>
    </source>
</evidence>
<dbReference type="GO" id="GO:0016301">
    <property type="term" value="F:kinase activity"/>
    <property type="evidence" value="ECO:0007669"/>
    <property type="project" value="UniProtKB-KW"/>
</dbReference>
<evidence type="ECO:0000256" key="7">
    <source>
        <dbReference type="ARBA" id="ARBA00022777"/>
    </source>
</evidence>
<keyword evidence="3" id="KW-0808">Transferase</keyword>
<dbReference type="GO" id="GO:0006015">
    <property type="term" value="P:5-phosphoribose 1-diphosphate biosynthetic process"/>
    <property type="evidence" value="ECO:0007669"/>
    <property type="project" value="TreeGrafter"/>
</dbReference>
<dbReference type="EC" id="2.7.6.1" evidence="1"/>
<dbReference type="NCBIfam" id="TIGR01251">
    <property type="entry name" value="ribP_PPkin"/>
    <property type="match status" value="1"/>
</dbReference>
<reference evidence="12" key="1">
    <citation type="submission" date="2020-10" db="EMBL/GenBank/DDBJ databases">
        <authorList>
            <person name="Gilroy R."/>
        </authorList>
    </citation>
    <scope>NUCLEOTIDE SEQUENCE</scope>
    <source>
        <strain evidence="12">B2-22910</strain>
    </source>
</reference>
<organism evidence="12 13">
    <name type="scientific">Candidatus Cryptobacteroides faecavium</name>
    <dbReference type="NCBI Taxonomy" id="2840762"/>
    <lineage>
        <taxon>Bacteria</taxon>
        <taxon>Pseudomonadati</taxon>
        <taxon>Bacteroidota</taxon>
        <taxon>Bacteroidia</taxon>
        <taxon>Bacteroidales</taxon>
        <taxon>Candidatus Cryptobacteroides</taxon>
    </lineage>
</organism>
<dbReference type="AlphaFoldDB" id="A0A9D9NFC8"/>
<protein>
    <recommendedName>
        <fullName evidence="1">ribose-phosphate diphosphokinase</fullName>
        <ecNumber evidence="1">2.7.6.1</ecNumber>
    </recommendedName>
</protein>
<dbReference type="SMART" id="SM01400">
    <property type="entry name" value="Pribosyltran_N"/>
    <property type="match status" value="1"/>
</dbReference>
<accession>A0A9D9NFC8</accession>
<dbReference type="PROSITE" id="PS00114">
    <property type="entry name" value="PRPP_SYNTHASE"/>
    <property type="match status" value="1"/>
</dbReference>
<evidence type="ECO:0000256" key="4">
    <source>
        <dbReference type="ARBA" id="ARBA00022723"/>
    </source>
</evidence>
<evidence type="ECO:0000256" key="1">
    <source>
        <dbReference type="ARBA" id="ARBA00013247"/>
    </source>
</evidence>
<evidence type="ECO:0000313" key="13">
    <source>
        <dbReference type="Proteomes" id="UP000823603"/>
    </source>
</evidence>
<dbReference type="Pfam" id="PF14572">
    <property type="entry name" value="Pribosyl_synth"/>
    <property type="match status" value="1"/>
</dbReference>
<dbReference type="InterPro" id="IPR000842">
    <property type="entry name" value="PRib_PP_synth_CS"/>
</dbReference>
<dbReference type="InterPro" id="IPR000836">
    <property type="entry name" value="PRTase_dom"/>
</dbReference>
<dbReference type="GO" id="GO:0000287">
    <property type="term" value="F:magnesium ion binding"/>
    <property type="evidence" value="ECO:0007669"/>
    <property type="project" value="InterPro"/>
</dbReference>
<dbReference type="GO" id="GO:0005737">
    <property type="term" value="C:cytoplasm"/>
    <property type="evidence" value="ECO:0007669"/>
    <property type="project" value="TreeGrafter"/>
</dbReference>
<dbReference type="FunFam" id="3.40.50.2020:FF:000007">
    <property type="entry name" value="Ribose-phosphate pyrophosphokinase"/>
    <property type="match status" value="1"/>
</dbReference>
<sequence>MHNEHKMKIFACRSSKPLAEKIVKALGTELGKSEVLEFSDGEFQPSFNESVRGATVFIVQSTFPPVENLFELLLMIDAAKRASAHTVIAVMPYFGWARQDRKDKPRVSIGAKLVANLLHAAGCDRVMTCDLHADQIQGFFDFPVDHLYASNIFLPYLRDKNIENLAIAAPDMGGAKRANAYARYLQCPVIICHKSRERANVVGSITAIGDVAGKNVIIVDDMIDTAGTLTKAANVLKEMGALSVKACATHAVFSGKAYERIAESALEEVIVTDTIPLSSDPEKDTSKITVLSVADTFANVMEKVYNYEPISDSFIF</sequence>
<evidence type="ECO:0000256" key="2">
    <source>
        <dbReference type="ARBA" id="ARBA00022490"/>
    </source>
</evidence>
<dbReference type="GO" id="GO:0009156">
    <property type="term" value="P:ribonucleoside monophosphate biosynthetic process"/>
    <property type="evidence" value="ECO:0007669"/>
    <property type="project" value="InterPro"/>
</dbReference>
<dbReference type="CDD" id="cd06223">
    <property type="entry name" value="PRTases_typeI"/>
    <property type="match status" value="1"/>
</dbReference>
<dbReference type="GO" id="GO:0005524">
    <property type="term" value="F:ATP binding"/>
    <property type="evidence" value="ECO:0007669"/>
    <property type="project" value="UniProtKB-KW"/>
</dbReference>
<comment type="caution">
    <text evidence="12">The sequence shown here is derived from an EMBL/GenBank/DDBJ whole genome shotgun (WGS) entry which is preliminary data.</text>
</comment>
<dbReference type="InterPro" id="IPR029057">
    <property type="entry name" value="PRTase-like"/>
</dbReference>
<keyword evidence="2" id="KW-0963">Cytoplasm</keyword>
<dbReference type="Pfam" id="PF13793">
    <property type="entry name" value="Pribosyltran_N"/>
    <property type="match status" value="1"/>
</dbReference>
<dbReference type="GO" id="GO:0004749">
    <property type="term" value="F:ribose phosphate diphosphokinase activity"/>
    <property type="evidence" value="ECO:0007669"/>
    <property type="project" value="UniProtKB-EC"/>
</dbReference>